<dbReference type="CDD" id="cd01284">
    <property type="entry name" value="Riboflavin_deaminase-reductase"/>
    <property type="match status" value="1"/>
</dbReference>
<evidence type="ECO:0000256" key="6">
    <source>
        <dbReference type="ARBA" id="ARBA00022857"/>
    </source>
</evidence>
<dbReference type="GO" id="GO:0009231">
    <property type="term" value="P:riboflavin biosynthetic process"/>
    <property type="evidence" value="ECO:0007669"/>
    <property type="project" value="UniProtKB-UniPathway"/>
</dbReference>
<dbReference type="InterPro" id="IPR016193">
    <property type="entry name" value="Cytidine_deaminase-like"/>
</dbReference>
<comment type="function">
    <text evidence="1 9">Converts 2,5-diamino-6-(ribosylamino)-4(3h)-pyrimidinone 5'-phosphate into 5-amino-6-(ribosylamino)-2,4(1h,3h)-pyrimidinedione 5'-phosphate.</text>
</comment>
<dbReference type="UniPathway" id="UPA00275">
    <property type="reaction ID" value="UER00401"/>
</dbReference>
<name>A0A1B7XCF9_9BACT</name>
<dbReference type="SUPFAM" id="SSF53927">
    <property type="entry name" value="Cytidine deaminase-like"/>
    <property type="match status" value="1"/>
</dbReference>
<dbReference type="NCBIfam" id="TIGR00326">
    <property type="entry name" value="eubact_ribD"/>
    <property type="match status" value="1"/>
</dbReference>
<evidence type="ECO:0000256" key="5">
    <source>
        <dbReference type="ARBA" id="ARBA00007417"/>
    </source>
</evidence>
<evidence type="ECO:0000256" key="7">
    <source>
        <dbReference type="ARBA" id="ARBA00023002"/>
    </source>
</evidence>
<feature type="binding site" evidence="11">
    <location>
        <position position="211"/>
    </location>
    <ligand>
        <name>substrate</name>
    </ligand>
</feature>
<evidence type="ECO:0000256" key="3">
    <source>
        <dbReference type="ARBA" id="ARBA00004910"/>
    </source>
</evidence>
<keyword evidence="9 12" id="KW-0479">Metal-binding</keyword>
<reference evidence="14 15" key="1">
    <citation type="submission" date="2015-01" db="EMBL/GenBank/DDBJ databases">
        <title>Desulfovibrio sp. JC271 draft genome sequence.</title>
        <authorList>
            <person name="Shivani Y."/>
            <person name="Subhash Y."/>
            <person name="Sasikala C."/>
            <person name="Ramana C.V."/>
        </authorList>
    </citation>
    <scope>NUCLEOTIDE SEQUENCE [LARGE SCALE GENOMIC DNA]</scope>
    <source>
        <strain evidence="14 15">JC271</strain>
    </source>
</reference>
<comment type="similarity">
    <text evidence="4 9">In the N-terminal section; belongs to the cytidine and deoxycytidylate deaminase family.</text>
</comment>
<organism evidence="14 15">
    <name type="scientific">Halodesulfovibrio spirochaetisodalis</name>
    <dbReference type="NCBI Taxonomy" id="1560234"/>
    <lineage>
        <taxon>Bacteria</taxon>
        <taxon>Pseudomonadati</taxon>
        <taxon>Thermodesulfobacteriota</taxon>
        <taxon>Desulfovibrionia</taxon>
        <taxon>Desulfovibrionales</taxon>
        <taxon>Desulfovibrionaceae</taxon>
        <taxon>Halodesulfovibrio</taxon>
    </lineage>
</organism>
<dbReference type="NCBIfam" id="TIGR00227">
    <property type="entry name" value="ribD_Cterm"/>
    <property type="match status" value="1"/>
</dbReference>
<evidence type="ECO:0000256" key="11">
    <source>
        <dbReference type="PIRSR" id="PIRSR006769-2"/>
    </source>
</evidence>
<evidence type="ECO:0000256" key="1">
    <source>
        <dbReference type="ARBA" id="ARBA00002151"/>
    </source>
</evidence>
<keyword evidence="9 12" id="KW-0862">Zinc</keyword>
<dbReference type="InterPro" id="IPR011549">
    <property type="entry name" value="RibD_C"/>
</dbReference>
<proteinExistence type="inferred from homology"/>
<feature type="binding site" evidence="12">
    <location>
        <position position="52"/>
    </location>
    <ligand>
        <name>Zn(2+)</name>
        <dbReference type="ChEBI" id="CHEBI:29105"/>
        <note>catalytic</note>
    </ligand>
</feature>
<evidence type="ECO:0000256" key="9">
    <source>
        <dbReference type="PIRNR" id="PIRNR006769"/>
    </source>
</evidence>
<evidence type="ECO:0000256" key="4">
    <source>
        <dbReference type="ARBA" id="ARBA00005259"/>
    </source>
</evidence>
<feature type="domain" description="CMP/dCMP-type deaminase" evidence="13">
    <location>
        <begin position="3"/>
        <end position="127"/>
    </location>
</feature>
<evidence type="ECO:0000313" key="14">
    <source>
        <dbReference type="EMBL" id="OBQ51595.1"/>
    </source>
</evidence>
<dbReference type="STRING" id="1560234.SP90_09450"/>
<comment type="caution">
    <text evidence="14">The sequence shown here is derived from an EMBL/GenBank/DDBJ whole genome shotgun (WGS) entry which is preliminary data.</text>
</comment>
<dbReference type="Pfam" id="PF00383">
    <property type="entry name" value="dCMP_cyt_deam_1"/>
    <property type="match status" value="1"/>
</dbReference>
<feature type="binding site" evidence="11">
    <location>
        <position position="208"/>
    </location>
    <ligand>
        <name>substrate</name>
    </ligand>
</feature>
<dbReference type="Gene3D" id="3.40.140.10">
    <property type="entry name" value="Cytidine Deaminase, domain 2"/>
    <property type="match status" value="1"/>
</dbReference>
<dbReference type="InterPro" id="IPR002734">
    <property type="entry name" value="RibDG_C"/>
</dbReference>
<feature type="binding site" evidence="11">
    <location>
        <position position="158"/>
    </location>
    <ligand>
        <name>NADP(+)</name>
        <dbReference type="ChEBI" id="CHEBI:58349"/>
    </ligand>
</feature>
<dbReference type="PROSITE" id="PS51747">
    <property type="entry name" value="CYT_DCMP_DEAMINASES_2"/>
    <property type="match status" value="1"/>
</dbReference>
<feature type="binding site" evidence="11">
    <location>
        <begin position="302"/>
        <end position="308"/>
    </location>
    <ligand>
        <name>NADP(+)</name>
        <dbReference type="ChEBI" id="CHEBI:58349"/>
    </ligand>
</feature>
<dbReference type="InterPro" id="IPR050765">
    <property type="entry name" value="Riboflavin_Biosynth_HTPR"/>
</dbReference>
<feature type="binding site" evidence="11">
    <location>
        <position position="300"/>
    </location>
    <ligand>
        <name>substrate</name>
    </ligand>
</feature>
<dbReference type="AlphaFoldDB" id="A0A1B7XCF9"/>
<dbReference type="PIRSF" id="PIRSF006769">
    <property type="entry name" value="RibD"/>
    <property type="match status" value="1"/>
</dbReference>
<dbReference type="Pfam" id="PF01872">
    <property type="entry name" value="RibD_C"/>
    <property type="match status" value="1"/>
</dbReference>
<keyword evidence="15" id="KW-1185">Reference proteome</keyword>
<dbReference type="GO" id="GO:0050661">
    <property type="term" value="F:NADP binding"/>
    <property type="evidence" value="ECO:0007669"/>
    <property type="project" value="InterPro"/>
</dbReference>
<comment type="cofactor">
    <cofactor evidence="9 12">
        <name>Zn(2+)</name>
        <dbReference type="ChEBI" id="CHEBI:29105"/>
    </cofactor>
    <text evidence="9 12">Binds 1 zinc ion.</text>
</comment>
<feature type="binding site" evidence="11">
    <location>
        <position position="200"/>
    </location>
    <ligand>
        <name>NADP(+)</name>
        <dbReference type="ChEBI" id="CHEBI:58349"/>
    </ligand>
</feature>
<evidence type="ECO:0000256" key="12">
    <source>
        <dbReference type="PIRSR" id="PIRSR006769-3"/>
    </source>
</evidence>
<dbReference type="EC" id="1.1.1.193" evidence="9"/>
<dbReference type="EC" id="3.5.4.26" evidence="9"/>
<dbReference type="InterPro" id="IPR002125">
    <property type="entry name" value="CMP_dCMP_dom"/>
</dbReference>
<dbReference type="GO" id="GO:0046872">
    <property type="term" value="F:metal ion binding"/>
    <property type="evidence" value="ECO:0007669"/>
    <property type="project" value="UniProtKB-KW"/>
</dbReference>
<dbReference type="PANTHER" id="PTHR38011:SF7">
    <property type="entry name" value="2,5-DIAMINO-6-RIBOSYLAMINO-4(3H)-PYRIMIDINONE 5'-PHOSPHATE REDUCTASE"/>
    <property type="match status" value="1"/>
</dbReference>
<keyword evidence="6 9" id="KW-0521">NADP</keyword>
<dbReference type="PANTHER" id="PTHR38011">
    <property type="entry name" value="DIHYDROFOLATE REDUCTASE FAMILY PROTEIN (AFU_ORTHOLOGUE AFUA_8G06820)"/>
    <property type="match status" value="1"/>
</dbReference>
<comment type="catalytic activity">
    <reaction evidence="9">
        <text>2,5-diamino-6-hydroxy-4-(5-phosphoribosylamino)-pyrimidine + H2O + H(+) = 5-amino-6-(5-phospho-D-ribosylamino)uracil + NH4(+)</text>
        <dbReference type="Rhea" id="RHEA:21868"/>
        <dbReference type="ChEBI" id="CHEBI:15377"/>
        <dbReference type="ChEBI" id="CHEBI:15378"/>
        <dbReference type="ChEBI" id="CHEBI:28938"/>
        <dbReference type="ChEBI" id="CHEBI:58453"/>
        <dbReference type="ChEBI" id="CHEBI:58614"/>
        <dbReference type="EC" id="3.5.4.26"/>
    </reaction>
</comment>
<dbReference type="SUPFAM" id="SSF53597">
    <property type="entry name" value="Dihydrofolate reductase-like"/>
    <property type="match status" value="1"/>
</dbReference>
<dbReference type="OrthoDB" id="9800865at2"/>
<dbReference type="Proteomes" id="UP000091979">
    <property type="component" value="Unassembled WGS sequence"/>
</dbReference>
<keyword evidence="9" id="KW-0378">Hydrolase</keyword>
<keyword evidence="7 9" id="KW-0560">Oxidoreductase</keyword>
<dbReference type="GO" id="GO:0008703">
    <property type="term" value="F:5-amino-6-(5-phosphoribosylamino)uracil reductase activity"/>
    <property type="evidence" value="ECO:0007669"/>
    <property type="project" value="UniProtKB-EC"/>
</dbReference>
<feature type="binding site" evidence="12">
    <location>
        <position position="80"/>
    </location>
    <ligand>
        <name>Zn(2+)</name>
        <dbReference type="ChEBI" id="CHEBI:29105"/>
        <note>catalytic</note>
    </ligand>
</feature>
<keyword evidence="9" id="KW-0686">Riboflavin biosynthesis</keyword>
<sequence>MQRPDAHFMRRAIELAEKGRGAAAPNPTVGAVLVKHGQIVAEGYHTACGQPHAEIECLRNAAENGITPADCTIYVTLEPCNHYGKTPPCSKAILDAGIKRVVIGLKDPNPKAKGGADFLREHGVHVETGVLEAECRDLVADFLTWIQTPYPYSILKLASTLDGKIATRTGHSQWISGEESRKRVHELRKKVDAVIVGGGTFYADNPQLTCRLEGVEQQPLAVIVTKRLPENPEQFTLLCDRPEQVIFWTNEKSALSDAARKLQSSGSTVLAVPEQNGELDLAAGLSWLRQEKNCLYTLCEGGGKLALSLLENMLVNEFQLHMAPKIVGDHSAPDIFSGRSIATMDEALQLRIIKTELSGDDVIVTLRRQEM</sequence>
<evidence type="ECO:0000256" key="8">
    <source>
        <dbReference type="ARBA" id="ARBA00023268"/>
    </source>
</evidence>
<dbReference type="RefSeq" id="WP_066854955.1">
    <property type="nucleotide sequence ID" value="NZ_JXMS01000014.1"/>
</dbReference>
<feature type="binding site" evidence="11">
    <location>
        <position position="204"/>
    </location>
    <ligand>
        <name>NADP(+)</name>
        <dbReference type="ChEBI" id="CHEBI:58349"/>
    </ligand>
</feature>
<feature type="binding site" evidence="11">
    <location>
        <position position="188"/>
    </location>
    <ligand>
        <name>substrate</name>
    </ligand>
</feature>
<comment type="pathway">
    <text evidence="2 9">Cofactor biosynthesis; riboflavin biosynthesis; 5-amino-6-(D-ribitylamino)uracil from GTP: step 2/4.</text>
</comment>
<comment type="pathway">
    <text evidence="3 9">Cofactor biosynthesis; riboflavin biosynthesis; 5-amino-6-(D-ribitylamino)uracil from GTP: step 3/4.</text>
</comment>
<gene>
    <name evidence="14" type="ORF">SP90_09450</name>
</gene>
<protein>
    <recommendedName>
        <fullName evidence="9">Riboflavin biosynthesis protein RibD</fullName>
    </recommendedName>
    <domain>
        <recommendedName>
            <fullName evidence="9">Diaminohydroxyphosphoribosylaminopyrimidine deaminase</fullName>
            <shortName evidence="9">DRAP deaminase</shortName>
            <ecNumber evidence="9">3.5.4.26</ecNumber>
        </recommendedName>
        <alternativeName>
            <fullName evidence="9">Riboflavin-specific deaminase</fullName>
        </alternativeName>
    </domain>
    <domain>
        <recommendedName>
            <fullName evidence="9">5-amino-6-(5-phosphoribosylamino)uracil reductase</fullName>
            <ecNumber evidence="9">1.1.1.193</ecNumber>
        </recommendedName>
        <alternativeName>
            <fullName evidence="9">HTP reductase</fullName>
        </alternativeName>
    </domain>
</protein>
<comment type="catalytic activity">
    <reaction evidence="9">
        <text>5-amino-6-(5-phospho-D-ribitylamino)uracil + NADP(+) = 5-amino-6-(5-phospho-D-ribosylamino)uracil + NADPH + H(+)</text>
        <dbReference type="Rhea" id="RHEA:17845"/>
        <dbReference type="ChEBI" id="CHEBI:15378"/>
        <dbReference type="ChEBI" id="CHEBI:57783"/>
        <dbReference type="ChEBI" id="CHEBI:58349"/>
        <dbReference type="ChEBI" id="CHEBI:58421"/>
        <dbReference type="ChEBI" id="CHEBI:58453"/>
        <dbReference type="EC" id="1.1.1.193"/>
    </reaction>
</comment>
<dbReference type="InterPro" id="IPR004794">
    <property type="entry name" value="Eubact_RibD"/>
</dbReference>
<evidence type="ECO:0000256" key="2">
    <source>
        <dbReference type="ARBA" id="ARBA00004882"/>
    </source>
</evidence>
<keyword evidence="8" id="KW-0511">Multifunctional enzyme</keyword>
<accession>A0A1B7XCF9</accession>
<evidence type="ECO:0000256" key="10">
    <source>
        <dbReference type="PIRSR" id="PIRSR006769-1"/>
    </source>
</evidence>
<dbReference type="GO" id="GO:0008835">
    <property type="term" value="F:diaminohydroxyphosphoribosylaminopyrimidine deaminase activity"/>
    <property type="evidence" value="ECO:0007669"/>
    <property type="project" value="UniProtKB-EC"/>
</dbReference>
<dbReference type="PATRIC" id="fig|1560234.3.peg.720"/>
<feature type="binding site" evidence="11">
    <location>
        <position position="174"/>
    </location>
    <ligand>
        <name>NADP(+)</name>
        <dbReference type="ChEBI" id="CHEBI:58349"/>
    </ligand>
</feature>
<feature type="binding site" evidence="11">
    <location>
        <position position="172"/>
    </location>
    <ligand>
        <name>substrate</name>
    </ligand>
</feature>
<feature type="active site" description="Proton donor" evidence="10">
    <location>
        <position position="54"/>
    </location>
</feature>
<feature type="binding site" evidence="12">
    <location>
        <position position="89"/>
    </location>
    <ligand>
        <name>Zn(2+)</name>
        <dbReference type="ChEBI" id="CHEBI:29105"/>
        <note>catalytic</note>
    </ligand>
</feature>
<dbReference type="Gene3D" id="3.40.430.10">
    <property type="entry name" value="Dihydrofolate Reductase, subunit A"/>
    <property type="match status" value="1"/>
</dbReference>
<comment type="similarity">
    <text evidence="5 9">In the C-terminal section; belongs to the HTP reductase family.</text>
</comment>
<dbReference type="InterPro" id="IPR024072">
    <property type="entry name" value="DHFR-like_dom_sf"/>
</dbReference>
<dbReference type="EMBL" id="JXMS01000014">
    <property type="protein sequence ID" value="OBQ51595.1"/>
    <property type="molecule type" value="Genomic_DNA"/>
</dbReference>
<evidence type="ECO:0000313" key="15">
    <source>
        <dbReference type="Proteomes" id="UP000091979"/>
    </source>
</evidence>
<evidence type="ECO:0000259" key="13">
    <source>
        <dbReference type="PROSITE" id="PS51747"/>
    </source>
</evidence>